<dbReference type="EMBL" id="BK016227">
    <property type="protein sequence ID" value="DAG03367.1"/>
    <property type="molecule type" value="Genomic_DNA"/>
</dbReference>
<evidence type="ECO:0000256" key="1">
    <source>
        <dbReference type="SAM" id="Phobius"/>
    </source>
</evidence>
<name>A0A8S5V9T4_9CAUD</name>
<sequence>MNSYFIGLMIVAVCSNYTIWDMWINDTGKEISFKKIVCPFLATNFLWIVILILIVFDKKFF</sequence>
<organism evidence="2">
    <name type="scientific">Siphoviridae sp. ct6rT12</name>
    <dbReference type="NCBI Taxonomy" id="2825346"/>
    <lineage>
        <taxon>Viruses</taxon>
        <taxon>Duplodnaviria</taxon>
        <taxon>Heunggongvirae</taxon>
        <taxon>Uroviricota</taxon>
        <taxon>Caudoviricetes</taxon>
    </lineage>
</organism>
<accession>A0A8S5V9T4</accession>
<feature type="transmembrane region" description="Helical" evidence="1">
    <location>
        <begin position="6"/>
        <end position="24"/>
    </location>
</feature>
<proteinExistence type="predicted"/>
<protein>
    <submittedName>
        <fullName evidence="2">Uncharacterized protein</fullName>
    </submittedName>
</protein>
<reference evidence="2" key="1">
    <citation type="journal article" date="2021" name="Proc. Natl. Acad. Sci. U.S.A.">
        <title>A Catalog of Tens of Thousands of Viruses from Human Metagenomes Reveals Hidden Associations with Chronic Diseases.</title>
        <authorList>
            <person name="Tisza M.J."/>
            <person name="Buck C.B."/>
        </authorList>
    </citation>
    <scope>NUCLEOTIDE SEQUENCE</scope>
    <source>
        <strain evidence="2">Ct6rT12</strain>
    </source>
</reference>
<keyword evidence="1" id="KW-1133">Transmembrane helix</keyword>
<evidence type="ECO:0000313" key="2">
    <source>
        <dbReference type="EMBL" id="DAG03367.1"/>
    </source>
</evidence>
<keyword evidence="1" id="KW-0472">Membrane</keyword>
<feature type="transmembrane region" description="Helical" evidence="1">
    <location>
        <begin position="36"/>
        <end position="56"/>
    </location>
</feature>
<keyword evidence="1" id="KW-0812">Transmembrane</keyword>